<sequence>MAGMLEEISRVQRTNWPSVINLLCLAENFNLGSCGATKTRRSDNSAMRLGAFEQLPIPRLDQITKLRLLGKGGFGSAYKVRVGGLSMTCKLIRQMEYLRGIDLYKAIRGHPRLSVELCRILLSQLCLATQYLHVTGFIHRDIKPSNVILLPNCRIRLIDFDTCKVCSVNSAEFHDGQTAGTLHYLAPEVLKGLQYGRAIDW</sequence>
<accession>A0A1V9XQ56</accession>
<dbReference type="SMART" id="SM00220">
    <property type="entry name" value="S_TKc"/>
    <property type="match status" value="1"/>
</dbReference>
<dbReference type="GO" id="GO:0004674">
    <property type="term" value="F:protein serine/threonine kinase activity"/>
    <property type="evidence" value="ECO:0007669"/>
    <property type="project" value="UniProtKB-KW"/>
</dbReference>
<evidence type="ECO:0000256" key="2">
    <source>
        <dbReference type="ARBA" id="ARBA00022148"/>
    </source>
</evidence>
<evidence type="ECO:0000256" key="5">
    <source>
        <dbReference type="ARBA" id="ARBA00022741"/>
    </source>
</evidence>
<keyword evidence="3" id="KW-0723">Serine/threonine-protein kinase</keyword>
<dbReference type="GO" id="GO:0005524">
    <property type="term" value="F:ATP binding"/>
    <property type="evidence" value="ECO:0007669"/>
    <property type="project" value="UniProtKB-KW"/>
</dbReference>
<evidence type="ECO:0000313" key="13">
    <source>
        <dbReference type="Proteomes" id="UP000192247"/>
    </source>
</evidence>
<feature type="domain" description="Protein kinase" evidence="11">
    <location>
        <begin position="1"/>
        <end position="201"/>
    </location>
</feature>
<keyword evidence="6 12" id="KW-0418">Kinase</keyword>
<dbReference type="Proteomes" id="UP000192247">
    <property type="component" value="Unassembled WGS sequence"/>
</dbReference>
<dbReference type="PANTHER" id="PTHR24356:SF1">
    <property type="entry name" value="SERINE_THREONINE-PROTEIN KINASE GREATWALL"/>
    <property type="match status" value="1"/>
</dbReference>
<keyword evidence="7" id="KW-0067">ATP-binding</keyword>
<evidence type="ECO:0000313" key="12">
    <source>
        <dbReference type="EMBL" id="OQR75626.1"/>
    </source>
</evidence>
<evidence type="ECO:0000259" key="11">
    <source>
        <dbReference type="PROSITE" id="PS50011"/>
    </source>
</evidence>
<dbReference type="InterPro" id="IPR011009">
    <property type="entry name" value="Kinase-like_dom_sf"/>
</dbReference>
<dbReference type="InParanoid" id="A0A1V9XQ56"/>
<dbReference type="OrthoDB" id="248923at2759"/>
<evidence type="ECO:0000256" key="4">
    <source>
        <dbReference type="ARBA" id="ARBA00022679"/>
    </source>
</evidence>
<dbReference type="EC" id="2.7.11.1" evidence="1"/>
<comment type="catalytic activity">
    <reaction evidence="10">
        <text>L-seryl-[protein] + ATP = O-phospho-L-seryl-[protein] + ADP + H(+)</text>
        <dbReference type="Rhea" id="RHEA:17989"/>
        <dbReference type="Rhea" id="RHEA-COMP:9863"/>
        <dbReference type="Rhea" id="RHEA-COMP:11604"/>
        <dbReference type="ChEBI" id="CHEBI:15378"/>
        <dbReference type="ChEBI" id="CHEBI:29999"/>
        <dbReference type="ChEBI" id="CHEBI:30616"/>
        <dbReference type="ChEBI" id="CHEBI:83421"/>
        <dbReference type="ChEBI" id="CHEBI:456216"/>
        <dbReference type="EC" id="2.7.11.1"/>
    </reaction>
</comment>
<evidence type="ECO:0000256" key="3">
    <source>
        <dbReference type="ARBA" id="ARBA00022527"/>
    </source>
</evidence>
<evidence type="ECO:0000256" key="9">
    <source>
        <dbReference type="ARBA" id="ARBA00047899"/>
    </source>
</evidence>
<evidence type="ECO:0000256" key="1">
    <source>
        <dbReference type="ARBA" id="ARBA00012513"/>
    </source>
</evidence>
<dbReference type="SUPFAM" id="SSF56112">
    <property type="entry name" value="Protein kinase-like (PK-like)"/>
    <property type="match status" value="1"/>
</dbReference>
<keyword evidence="5" id="KW-0547">Nucleotide-binding</keyword>
<dbReference type="InterPro" id="IPR050236">
    <property type="entry name" value="Ser_Thr_kinase_AGC"/>
</dbReference>
<dbReference type="AlphaFoldDB" id="A0A1V9XQ56"/>
<comment type="catalytic activity">
    <reaction evidence="9">
        <text>L-threonyl-[protein] + ATP = O-phospho-L-threonyl-[protein] + ADP + H(+)</text>
        <dbReference type="Rhea" id="RHEA:46608"/>
        <dbReference type="Rhea" id="RHEA-COMP:11060"/>
        <dbReference type="Rhea" id="RHEA-COMP:11605"/>
        <dbReference type="ChEBI" id="CHEBI:15378"/>
        <dbReference type="ChEBI" id="CHEBI:30013"/>
        <dbReference type="ChEBI" id="CHEBI:30616"/>
        <dbReference type="ChEBI" id="CHEBI:61977"/>
        <dbReference type="ChEBI" id="CHEBI:456216"/>
        <dbReference type="EC" id="2.7.11.1"/>
    </reaction>
</comment>
<gene>
    <name evidence="12" type="ORF">BIW11_03227</name>
</gene>
<dbReference type="Gene3D" id="1.10.510.10">
    <property type="entry name" value="Transferase(Phosphotransferase) domain 1"/>
    <property type="match status" value="1"/>
</dbReference>
<dbReference type="InterPro" id="IPR000719">
    <property type="entry name" value="Prot_kinase_dom"/>
</dbReference>
<dbReference type="PROSITE" id="PS00108">
    <property type="entry name" value="PROTEIN_KINASE_ST"/>
    <property type="match status" value="1"/>
</dbReference>
<dbReference type="InterPro" id="IPR008271">
    <property type="entry name" value="Ser/Thr_kinase_AS"/>
</dbReference>
<keyword evidence="13" id="KW-1185">Reference proteome</keyword>
<organism evidence="12 13">
    <name type="scientific">Tropilaelaps mercedesae</name>
    <dbReference type="NCBI Taxonomy" id="418985"/>
    <lineage>
        <taxon>Eukaryota</taxon>
        <taxon>Metazoa</taxon>
        <taxon>Ecdysozoa</taxon>
        <taxon>Arthropoda</taxon>
        <taxon>Chelicerata</taxon>
        <taxon>Arachnida</taxon>
        <taxon>Acari</taxon>
        <taxon>Parasitiformes</taxon>
        <taxon>Mesostigmata</taxon>
        <taxon>Gamasina</taxon>
        <taxon>Dermanyssoidea</taxon>
        <taxon>Laelapidae</taxon>
        <taxon>Tropilaelaps</taxon>
    </lineage>
</organism>
<protein>
    <recommendedName>
        <fullName evidence="2">Serine/threonine-protein kinase greatwall</fullName>
        <ecNumber evidence="1">2.7.11.1</ecNumber>
    </recommendedName>
    <alternativeName>
        <fullName evidence="8">Microtubule-associated serine/threonine-protein kinase-like</fullName>
    </alternativeName>
</protein>
<reference evidence="12 13" key="1">
    <citation type="journal article" date="2017" name="Gigascience">
        <title>Draft genome of the honey bee ectoparasitic mite, Tropilaelaps mercedesae, is shaped by the parasitic life history.</title>
        <authorList>
            <person name="Dong X."/>
            <person name="Armstrong S.D."/>
            <person name="Xia D."/>
            <person name="Makepeace B.L."/>
            <person name="Darby A.C."/>
            <person name="Kadowaki T."/>
        </authorList>
    </citation>
    <scope>NUCLEOTIDE SEQUENCE [LARGE SCALE GENOMIC DNA]</scope>
    <source>
        <strain evidence="12">Wuxi-XJTLU</strain>
    </source>
</reference>
<evidence type="ECO:0000256" key="10">
    <source>
        <dbReference type="ARBA" id="ARBA00048679"/>
    </source>
</evidence>
<dbReference type="EMBL" id="MNPL01006064">
    <property type="protein sequence ID" value="OQR75626.1"/>
    <property type="molecule type" value="Genomic_DNA"/>
</dbReference>
<evidence type="ECO:0000256" key="7">
    <source>
        <dbReference type="ARBA" id="ARBA00022840"/>
    </source>
</evidence>
<comment type="caution">
    <text evidence="12">The sequence shown here is derived from an EMBL/GenBank/DDBJ whole genome shotgun (WGS) entry which is preliminary data.</text>
</comment>
<dbReference type="Pfam" id="PF00069">
    <property type="entry name" value="Pkinase"/>
    <property type="match status" value="1"/>
</dbReference>
<keyword evidence="4" id="KW-0808">Transferase</keyword>
<name>A0A1V9XQ56_9ACAR</name>
<dbReference type="STRING" id="418985.A0A1V9XQ56"/>
<evidence type="ECO:0000256" key="8">
    <source>
        <dbReference type="ARBA" id="ARBA00033099"/>
    </source>
</evidence>
<dbReference type="PANTHER" id="PTHR24356">
    <property type="entry name" value="SERINE/THREONINE-PROTEIN KINASE"/>
    <property type="match status" value="1"/>
</dbReference>
<evidence type="ECO:0000256" key="6">
    <source>
        <dbReference type="ARBA" id="ARBA00022777"/>
    </source>
</evidence>
<dbReference type="PROSITE" id="PS50011">
    <property type="entry name" value="PROTEIN_KINASE_DOM"/>
    <property type="match status" value="1"/>
</dbReference>
<proteinExistence type="predicted"/>